<dbReference type="InterPro" id="IPR023296">
    <property type="entry name" value="Glyco_hydro_beta-prop_sf"/>
</dbReference>
<evidence type="ECO:0000256" key="7">
    <source>
        <dbReference type="RuleBase" id="RU361187"/>
    </source>
</evidence>
<evidence type="ECO:0000256" key="5">
    <source>
        <dbReference type="ARBA" id="ARBA00023295"/>
    </source>
</evidence>
<keyword evidence="2" id="KW-0624">Polysaccharide degradation</keyword>
<dbReference type="InterPro" id="IPR006710">
    <property type="entry name" value="Glyco_hydro_43"/>
</dbReference>
<organism evidence="8 9">
    <name type="scientific">Candidatus Alistipes intestinigallinarum</name>
    <dbReference type="NCBI Taxonomy" id="2838440"/>
    <lineage>
        <taxon>Bacteria</taxon>
        <taxon>Pseudomonadati</taxon>
        <taxon>Bacteroidota</taxon>
        <taxon>Bacteroidia</taxon>
        <taxon>Bacteroidales</taxon>
        <taxon>Rikenellaceae</taxon>
        <taxon>Alistipes</taxon>
    </lineage>
</organism>
<dbReference type="GO" id="GO:0045493">
    <property type="term" value="P:xylan catabolic process"/>
    <property type="evidence" value="ECO:0007669"/>
    <property type="project" value="UniProtKB-KW"/>
</dbReference>
<feature type="site" description="Important for catalytic activity, responsible for pKa modulation of the active site Glu and correct orientation of both the proton donor and substrate" evidence="6">
    <location>
        <position position="149"/>
    </location>
</feature>
<reference evidence="8" key="2">
    <citation type="submission" date="2021-04" db="EMBL/GenBank/DDBJ databases">
        <authorList>
            <person name="Gilroy R."/>
        </authorList>
    </citation>
    <scope>NUCLEOTIDE SEQUENCE</scope>
    <source>
        <strain evidence="8">5134</strain>
    </source>
</reference>
<keyword evidence="2" id="KW-0858">Xylan degradation</keyword>
<dbReference type="EMBL" id="DXDA01000036">
    <property type="protein sequence ID" value="HIY68615.1"/>
    <property type="molecule type" value="Genomic_DNA"/>
</dbReference>
<keyword evidence="4" id="KW-0119">Carbohydrate metabolism</keyword>
<dbReference type="AlphaFoldDB" id="A0A9D2CCI7"/>
<reference evidence="8" key="1">
    <citation type="journal article" date="2021" name="PeerJ">
        <title>Extensive microbial diversity within the chicken gut microbiome revealed by metagenomics and culture.</title>
        <authorList>
            <person name="Gilroy R."/>
            <person name="Ravi A."/>
            <person name="Getino M."/>
            <person name="Pursley I."/>
            <person name="Horton D.L."/>
            <person name="Alikhan N.F."/>
            <person name="Baker D."/>
            <person name="Gharbi K."/>
            <person name="Hall N."/>
            <person name="Watson M."/>
            <person name="Adriaenssens E.M."/>
            <person name="Foster-Nyarko E."/>
            <person name="Jarju S."/>
            <person name="Secka A."/>
            <person name="Antonio M."/>
            <person name="Oren A."/>
            <person name="Chaudhuri R.R."/>
            <person name="La Ragione R."/>
            <person name="Hildebrand F."/>
            <person name="Pallen M.J."/>
        </authorList>
    </citation>
    <scope>NUCLEOTIDE SEQUENCE</scope>
    <source>
        <strain evidence="8">5134</strain>
    </source>
</reference>
<protein>
    <submittedName>
        <fullName evidence="8">Glycoside hydrolase family 43 protein</fullName>
    </submittedName>
</protein>
<evidence type="ECO:0000313" key="8">
    <source>
        <dbReference type="EMBL" id="HIY68615.1"/>
    </source>
</evidence>
<keyword evidence="5 7" id="KW-0326">Glycosidase</keyword>
<gene>
    <name evidence="8" type="ORF">H9828_04280</name>
</gene>
<dbReference type="PANTHER" id="PTHR43772:SF2">
    <property type="entry name" value="PUTATIVE (AFU_ORTHOLOGUE AFUA_2G04480)-RELATED"/>
    <property type="match status" value="1"/>
</dbReference>
<evidence type="ECO:0000256" key="1">
    <source>
        <dbReference type="ARBA" id="ARBA00009865"/>
    </source>
</evidence>
<dbReference type="Pfam" id="PF04616">
    <property type="entry name" value="Glyco_hydro_43"/>
    <property type="match status" value="1"/>
</dbReference>
<dbReference type="CDD" id="cd08991">
    <property type="entry name" value="GH43_HoAraf43-like"/>
    <property type="match status" value="1"/>
</dbReference>
<name>A0A9D2CCI7_9BACT</name>
<dbReference type="InterPro" id="IPR052176">
    <property type="entry name" value="Glycosyl_Hydrlase_43_Enz"/>
</dbReference>
<comment type="caution">
    <text evidence="8">The sequence shown here is derived from an EMBL/GenBank/DDBJ whole genome shotgun (WGS) entry which is preliminary data.</text>
</comment>
<dbReference type="Gene3D" id="2.115.10.20">
    <property type="entry name" value="Glycosyl hydrolase domain, family 43"/>
    <property type="match status" value="1"/>
</dbReference>
<dbReference type="PANTHER" id="PTHR43772">
    <property type="entry name" value="ENDO-1,4-BETA-XYLANASE"/>
    <property type="match status" value="1"/>
</dbReference>
<accession>A0A9D2CCI7</accession>
<evidence type="ECO:0000256" key="2">
    <source>
        <dbReference type="ARBA" id="ARBA00022651"/>
    </source>
</evidence>
<dbReference type="PROSITE" id="PS51257">
    <property type="entry name" value="PROKAR_LIPOPROTEIN"/>
    <property type="match status" value="1"/>
</dbReference>
<dbReference type="SUPFAM" id="SSF75005">
    <property type="entry name" value="Arabinanase/levansucrase/invertase"/>
    <property type="match status" value="1"/>
</dbReference>
<keyword evidence="3 7" id="KW-0378">Hydrolase</keyword>
<evidence type="ECO:0000313" key="9">
    <source>
        <dbReference type="Proteomes" id="UP000886844"/>
    </source>
</evidence>
<dbReference type="GO" id="GO:0004553">
    <property type="term" value="F:hydrolase activity, hydrolyzing O-glycosyl compounds"/>
    <property type="evidence" value="ECO:0007669"/>
    <property type="project" value="InterPro"/>
</dbReference>
<evidence type="ECO:0000256" key="3">
    <source>
        <dbReference type="ARBA" id="ARBA00022801"/>
    </source>
</evidence>
<evidence type="ECO:0000256" key="4">
    <source>
        <dbReference type="ARBA" id="ARBA00023277"/>
    </source>
</evidence>
<evidence type="ECO:0000256" key="6">
    <source>
        <dbReference type="PIRSR" id="PIRSR606710-2"/>
    </source>
</evidence>
<proteinExistence type="inferred from homology"/>
<dbReference type="Proteomes" id="UP000886844">
    <property type="component" value="Unassembled WGS sequence"/>
</dbReference>
<comment type="similarity">
    <text evidence="1 7">Belongs to the glycosyl hydrolase 43 family.</text>
</comment>
<sequence>MKNLLFVLAALLGGCSGNRTFVPSNPLDVELGDPYVLLASDGRYYMYGTGGVRDGFGCYVSDDLTRWDYVGAVYRGNTPESWAVANFWAPEVYERDGRYYMFFSADWRENPTGALENFRIGVAASDSPTGPFVEISDRPLFDPGYPVIDANVFFDDDGRCYLYYSRCCYEHPVESEVADWAREKGMFDRIEESWVYGVELEPDFSGVKGEPVLMLRPPVRMDDAQAEWESRSVTSGEVNRRWTEGSFLLKEEGIYYMMYSANFFGGANYAVGYATSDSPLGPFRKADNNPVLQRNTASGGTVTGTGHNSVTRSKDGKHLYCVYHGRTEATGDERVVFIDEMTIRDGRLTVQGPTTRE</sequence>